<name>W7HXF9_9PEZI</name>
<dbReference type="EMBL" id="KI966434">
    <property type="protein sequence ID" value="EWC44802.1"/>
    <property type="molecule type" value="Genomic_DNA"/>
</dbReference>
<gene>
    <name evidence="4" type="ORF">DRE_06440</name>
</gene>
<feature type="region of interest" description="Disordered" evidence="1">
    <location>
        <begin position="139"/>
        <end position="174"/>
    </location>
</feature>
<evidence type="ECO:0000256" key="2">
    <source>
        <dbReference type="SAM" id="SignalP"/>
    </source>
</evidence>
<evidence type="ECO:0000256" key="1">
    <source>
        <dbReference type="SAM" id="MobiDB-lite"/>
    </source>
</evidence>
<dbReference type="InterPro" id="IPR056124">
    <property type="entry name" value="DUF7707"/>
</dbReference>
<sequence length="205" mass="20931">MIASNLFAVAVIGFASLSAAQSTNGVGVGNQTVVPSSVDVNERNNWCIAQKNTCTTLCSKDWTTNDCDINTLKASCICADGSEPDLVPYRNTLPYFVCTEYIAQCVSKNATMPALQSICRNTNTCGSLDPNDFVPTTTLSTSTGAATTSTAPANGGTNPAASTTDAAPAATSPNAAGTLEPSSVGLLHVVSLFAAFAITGFGMAL</sequence>
<dbReference type="OrthoDB" id="2121879at2759"/>
<dbReference type="PANTHER" id="PTHR38118:SF2">
    <property type="entry name" value="CDP-ALCOHOL PHOSPHATIDYLTRANSFERASE PROTEIN"/>
    <property type="match status" value="1"/>
</dbReference>
<proteinExistence type="predicted"/>
<feature type="chain" id="PRO_5004893823" description="DUF7707 domain-containing protein" evidence="2">
    <location>
        <begin position="21"/>
        <end position="205"/>
    </location>
</feature>
<evidence type="ECO:0000259" key="3">
    <source>
        <dbReference type="Pfam" id="PF24808"/>
    </source>
</evidence>
<keyword evidence="2" id="KW-0732">Signal</keyword>
<dbReference type="Proteomes" id="UP000024837">
    <property type="component" value="Unassembled WGS sequence"/>
</dbReference>
<accession>W7HXF9</accession>
<feature type="domain" description="DUF7707" evidence="3">
    <location>
        <begin position="32"/>
        <end position="130"/>
    </location>
</feature>
<keyword evidence="5" id="KW-1185">Reference proteome</keyword>
<dbReference type="HOGENOM" id="CLU_084512_1_2_1"/>
<evidence type="ECO:0000313" key="5">
    <source>
        <dbReference type="Proteomes" id="UP000024837"/>
    </source>
</evidence>
<feature type="signal peptide" evidence="2">
    <location>
        <begin position="1"/>
        <end position="20"/>
    </location>
</feature>
<protein>
    <recommendedName>
        <fullName evidence="3">DUF7707 domain-containing protein</fullName>
    </recommendedName>
</protein>
<dbReference type="AlphaFoldDB" id="W7HXF9"/>
<reference evidence="4 5" key="1">
    <citation type="submission" date="2013-05" db="EMBL/GenBank/DDBJ databases">
        <title>Drechslerella stenobrocha genome reveals carnivorous origination and mechanical trapping mechanism of predatory fungi.</title>
        <authorList>
            <person name="Liu X."/>
            <person name="Zhang W."/>
            <person name="Liu K."/>
        </authorList>
    </citation>
    <scope>NUCLEOTIDE SEQUENCE [LARGE SCALE GENOMIC DNA]</scope>
    <source>
        <strain evidence="4 5">248</strain>
    </source>
</reference>
<dbReference type="PANTHER" id="PTHR38118">
    <property type="entry name" value="ANCHORED CELL WALL PROTEIN 11-RELATED"/>
    <property type="match status" value="1"/>
</dbReference>
<organism evidence="4 5">
    <name type="scientific">Drechslerella stenobrocha 248</name>
    <dbReference type="NCBI Taxonomy" id="1043628"/>
    <lineage>
        <taxon>Eukaryota</taxon>
        <taxon>Fungi</taxon>
        <taxon>Dikarya</taxon>
        <taxon>Ascomycota</taxon>
        <taxon>Pezizomycotina</taxon>
        <taxon>Orbiliomycetes</taxon>
        <taxon>Orbiliales</taxon>
        <taxon>Orbiliaceae</taxon>
        <taxon>Drechslerella</taxon>
    </lineage>
</organism>
<evidence type="ECO:0000313" key="4">
    <source>
        <dbReference type="EMBL" id="EWC44802.1"/>
    </source>
</evidence>
<dbReference type="Pfam" id="PF24808">
    <property type="entry name" value="DUF7707"/>
    <property type="match status" value="1"/>
</dbReference>